<feature type="domain" description="RRM" evidence="3">
    <location>
        <begin position="59"/>
        <end position="114"/>
    </location>
</feature>
<evidence type="ECO:0000256" key="2">
    <source>
        <dbReference type="SAM" id="MobiDB-lite"/>
    </source>
</evidence>
<reference evidence="4 5" key="1">
    <citation type="journal article" date="2005" name="Nature">
        <title>The map-based sequence of the rice genome.</title>
        <authorList>
            <consortium name="International rice genome sequencing project (IRGSP)"/>
            <person name="Matsumoto T."/>
            <person name="Wu J."/>
            <person name="Kanamori H."/>
            <person name="Katayose Y."/>
            <person name="Fujisawa M."/>
            <person name="Namiki N."/>
            <person name="Mizuno H."/>
            <person name="Yamamoto K."/>
            <person name="Antonio B.A."/>
            <person name="Baba T."/>
            <person name="Sakata K."/>
            <person name="Nagamura Y."/>
            <person name="Aoki H."/>
            <person name="Arikawa K."/>
            <person name="Arita K."/>
            <person name="Bito T."/>
            <person name="Chiden Y."/>
            <person name="Fujitsuka N."/>
            <person name="Fukunaka R."/>
            <person name="Hamada M."/>
            <person name="Harada C."/>
            <person name="Hayashi A."/>
            <person name="Hijishita S."/>
            <person name="Honda M."/>
            <person name="Hosokawa S."/>
            <person name="Ichikawa Y."/>
            <person name="Idonuma A."/>
            <person name="Iijima M."/>
            <person name="Ikeda M."/>
            <person name="Ikeno M."/>
            <person name="Ito K."/>
            <person name="Ito S."/>
            <person name="Ito T."/>
            <person name="Ito Y."/>
            <person name="Ito Y."/>
            <person name="Iwabuchi A."/>
            <person name="Kamiya K."/>
            <person name="Karasawa W."/>
            <person name="Kurita K."/>
            <person name="Katagiri S."/>
            <person name="Kikuta A."/>
            <person name="Kobayashi H."/>
            <person name="Kobayashi N."/>
            <person name="Machita K."/>
            <person name="Maehara T."/>
            <person name="Masukawa M."/>
            <person name="Mizubayashi T."/>
            <person name="Mukai Y."/>
            <person name="Nagasaki H."/>
            <person name="Nagata Y."/>
            <person name="Naito S."/>
            <person name="Nakashima M."/>
            <person name="Nakama Y."/>
            <person name="Nakamichi Y."/>
            <person name="Nakamura M."/>
            <person name="Meguro A."/>
            <person name="Negishi M."/>
            <person name="Ohta I."/>
            <person name="Ohta T."/>
            <person name="Okamoto M."/>
            <person name="Ono N."/>
            <person name="Saji S."/>
            <person name="Sakaguchi M."/>
            <person name="Sakai K."/>
            <person name="Shibata M."/>
            <person name="Shimokawa T."/>
            <person name="Song J."/>
            <person name="Takazaki Y."/>
            <person name="Terasawa K."/>
            <person name="Tsugane M."/>
            <person name="Tsuji K."/>
            <person name="Ueda S."/>
            <person name="Waki K."/>
            <person name="Yamagata H."/>
            <person name="Yamamoto M."/>
            <person name="Yamamoto S."/>
            <person name="Yamane H."/>
            <person name="Yoshiki S."/>
            <person name="Yoshihara R."/>
            <person name="Yukawa K."/>
            <person name="Zhong H."/>
            <person name="Yano M."/>
            <person name="Yuan Q."/>
            <person name="Ouyang S."/>
            <person name="Liu J."/>
            <person name="Jones K.M."/>
            <person name="Gansberger K."/>
            <person name="Moffat K."/>
            <person name="Hill J."/>
            <person name="Bera J."/>
            <person name="Fadrosh D."/>
            <person name="Jin S."/>
            <person name="Johri S."/>
            <person name="Kim M."/>
            <person name="Overton L."/>
            <person name="Reardon M."/>
            <person name="Tsitrin T."/>
            <person name="Vuong H."/>
            <person name="Weaver B."/>
            <person name="Ciecko A."/>
            <person name="Tallon L."/>
            <person name="Jackson J."/>
            <person name="Pai G."/>
            <person name="Aken S.V."/>
            <person name="Utterback T."/>
            <person name="Reidmuller S."/>
            <person name="Feldblyum T."/>
            <person name="Hsiao J."/>
            <person name="Zismann V."/>
            <person name="Iobst S."/>
            <person name="de Vazeille A.R."/>
            <person name="Buell C.R."/>
            <person name="Ying K."/>
            <person name="Li Y."/>
            <person name="Lu T."/>
            <person name="Huang Y."/>
            <person name="Zhao Q."/>
            <person name="Feng Q."/>
            <person name="Zhang L."/>
            <person name="Zhu J."/>
            <person name="Weng Q."/>
            <person name="Mu J."/>
            <person name="Lu Y."/>
            <person name="Fan D."/>
            <person name="Liu Y."/>
            <person name="Guan J."/>
            <person name="Zhang Y."/>
            <person name="Yu S."/>
            <person name="Liu X."/>
            <person name="Zhang Y."/>
            <person name="Hong G."/>
            <person name="Han B."/>
            <person name="Choisne N."/>
            <person name="Demange N."/>
            <person name="Orjeda G."/>
            <person name="Samain S."/>
            <person name="Cattolico L."/>
            <person name="Pelletier E."/>
            <person name="Couloux A."/>
            <person name="Segurens B."/>
            <person name="Wincker P."/>
            <person name="D'Hont A."/>
            <person name="Scarpelli C."/>
            <person name="Weissenbach J."/>
            <person name="Salanoubat M."/>
            <person name="Quetier F."/>
            <person name="Yu Y."/>
            <person name="Kim H.R."/>
            <person name="Rambo T."/>
            <person name="Currie J."/>
            <person name="Collura K."/>
            <person name="Luo M."/>
            <person name="Yang T."/>
            <person name="Ammiraju J.S.S."/>
            <person name="Engler F."/>
            <person name="Soderlund C."/>
            <person name="Wing R.A."/>
            <person name="Palmer L.E."/>
            <person name="de la Bastide M."/>
            <person name="Spiegel L."/>
            <person name="Nascimento L."/>
            <person name="Zutavern T."/>
            <person name="O'Shaughnessy A."/>
            <person name="Dike S."/>
            <person name="Dedhia N."/>
            <person name="Preston R."/>
            <person name="Balija V."/>
            <person name="McCombie W.R."/>
            <person name="Chow T."/>
            <person name="Chen H."/>
            <person name="Chung M."/>
            <person name="Chen C."/>
            <person name="Shaw J."/>
            <person name="Wu H."/>
            <person name="Hsiao K."/>
            <person name="Chao Y."/>
            <person name="Chu M."/>
            <person name="Cheng C."/>
            <person name="Hour A."/>
            <person name="Lee P."/>
            <person name="Lin S."/>
            <person name="Lin Y."/>
            <person name="Liou J."/>
            <person name="Liu S."/>
            <person name="Hsing Y."/>
            <person name="Raghuvanshi S."/>
            <person name="Mohanty A."/>
            <person name="Bharti A.K."/>
            <person name="Gaur A."/>
            <person name="Gupta V."/>
            <person name="Kumar D."/>
            <person name="Ravi V."/>
            <person name="Vij S."/>
            <person name="Kapur A."/>
            <person name="Khurana P."/>
            <person name="Khurana P."/>
            <person name="Khurana J.P."/>
            <person name="Tyagi A.K."/>
            <person name="Gaikwad K."/>
            <person name="Singh A."/>
            <person name="Dalal V."/>
            <person name="Srivastava S."/>
            <person name="Dixit A."/>
            <person name="Pal A.K."/>
            <person name="Ghazi I.A."/>
            <person name="Yadav M."/>
            <person name="Pandit A."/>
            <person name="Bhargava A."/>
            <person name="Sureshbabu K."/>
            <person name="Batra K."/>
            <person name="Sharma T.R."/>
            <person name="Mohapatra T."/>
            <person name="Singh N.K."/>
            <person name="Messing J."/>
            <person name="Nelson A.B."/>
            <person name="Fuks G."/>
            <person name="Kavchok S."/>
            <person name="Keizer G."/>
            <person name="Linton E."/>
            <person name="Llaca V."/>
            <person name="Song R."/>
            <person name="Tanyolac B."/>
            <person name="Young S."/>
            <person name="Ho-Il K."/>
            <person name="Hahn J.H."/>
            <person name="Sangsakoo G."/>
            <person name="Vanavichit A."/>
            <person name="de Mattos Luiz.A.T."/>
            <person name="Zimmer P.D."/>
            <person name="Malone G."/>
            <person name="Dellagostin O."/>
            <person name="de Oliveira A.C."/>
            <person name="Bevan M."/>
            <person name="Bancroft I."/>
            <person name="Minx P."/>
            <person name="Cordum H."/>
            <person name="Wilson R."/>
            <person name="Cheng Z."/>
            <person name="Jin W."/>
            <person name="Jiang J."/>
            <person name="Leong S.A."/>
            <person name="Iwama H."/>
            <person name="Gojobori T."/>
            <person name="Itoh T."/>
            <person name="Niimura Y."/>
            <person name="Fujii Y."/>
            <person name="Habara T."/>
            <person name="Sakai H."/>
            <person name="Sato Y."/>
            <person name="Wilson G."/>
            <person name="Kumar K."/>
            <person name="McCouch S."/>
            <person name="Juretic N."/>
            <person name="Hoen D."/>
            <person name="Wright S."/>
            <person name="Bruskiewich R."/>
            <person name="Bureau T."/>
            <person name="Miyao A."/>
            <person name="Hirochika H."/>
            <person name="Nishikawa T."/>
            <person name="Kadowaki K."/>
            <person name="Sugiura M."/>
            <person name="Burr B."/>
            <person name="Sasaki T."/>
        </authorList>
    </citation>
    <scope>NUCLEOTIDE SEQUENCE [LARGE SCALE GENOMIC DNA]</scope>
    <source>
        <strain evidence="5">cv. Nipponbare</strain>
    </source>
</reference>
<organism evidence="4 5">
    <name type="scientific">Oryza sativa subsp. japonica</name>
    <name type="common">Rice</name>
    <dbReference type="NCBI Taxonomy" id="39947"/>
    <lineage>
        <taxon>Eukaryota</taxon>
        <taxon>Viridiplantae</taxon>
        <taxon>Streptophyta</taxon>
        <taxon>Embryophyta</taxon>
        <taxon>Tracheophyta</taxon>
        <taxon>Spermatophyta</taxon>
        <taxon>Magnoliopsida</taxon>
        <taxon>Liliopsida</taxon>
        <taxon>Poales</taxon>
        <taxon>Poaceae</taxon>
        <taxon>BOP clade</taxon>
        <taxon>Oryzoideae</taxon>
        <taxon>Oryzeae</taxon>
        <taxon>Oryzinae</taxon>
        <taxon>Oryza</taxon>
        <taxon>Oryza sativa</taxon>
    </lineage>
</organism>
<evidence type="ECO:0000313" key="5">
    <source>
        <dbReference type="Proteomes" id="UP000000763"/>
    </source>
</evidence>
<dbReference type="SUPFAM" id="SSF54928">
    <property type="entry name" value="RNA-binding domain, RBD"/>
    <property type="match status" value="1"/>
</dbReference>
<dbReference type="Gene3D" id="3.30.70.330">
    <property type="match status" value="1"/>
</dbReference>
<feature type="region of interest" description="Disordered" evidence="2">
    <location>
        <begin position="29"/>
        <end position="56"/>
    </location>
</feature>
<reference evidence="5" key="2">
    <citation type="journal article" date="2008" name="Nucleic Acids Res.">
        <title>The rice annotation project database (RAP-DB): 2008 update.</title>
        <authorList>
            <consortium name="The rice annotation project (RAP)"/>
        </authorList>
    </citation>
    <scope>GENOME REANNOTATION</scope>
    <source>
        <strain evidence="5">cv. Nipponbare</strain>
    </source>
</reference>
<protein>
    <submittedName>
        <fullName evidence="4">Os10g0362150 protein</fullName>
    </submittedName>
</protein>
<evidence type="ECO:0000256" key="1">
    <source>
        <dbReference type="PROSITE-ProRule" id="PRU00176"/>
    </source>
</evidence>
<dbReference type="KEGG" id="dosa:Os10g0362150"/>
<dbReference type="PROSITE" id="PS50102">
    <property type="entry name" value="RRM"/>
    <property type="match status" value="1"/>
</dbReference>
<dbReference type="Proteomes" id="UP000000763">
    <property type="component" value="Chromosome 10"/>
</dbReference>
<gene>
    <name evidence="4" type="ordered locus">Os10g0362150</name>
</gene>
<sequence>LRRLADGRGGGRWGAPTVRSARWVAAAAASSSPAAPSPSSSPRTAGADPSSGAAAAAGRRVYVTNVAPGASAERLRAFFAGFGELEGGPFGFDAETGFSRGCALFVYRAAEGASSPPTPPGRANHACRRRCVESHL</sequence>
<dbReference type="InterPro" id="IPR012677">
    <property type="entry name" value="Nucleotide-bd_a/b_plait_sf"/>
</dbReference>
<keyword evidence="1" id="KW-0694">RNA-binding</keyword>
<dbReference type="InterPro" id="IPR000504">
    <property type="entry name" value="RRM_dom"/>
</dbReference>
<dbReference type="EMBL" id="AP008216">
    <property type="protein sequence ID" value="BAH94839.1"/>
    <property type="molecule type" value="Genomic_DNA"/>
</dbReference>
<feature type="non-terminal residue" evidence="4">
    <location>
        <position position="1"/>
    </location>
</feature>
<dbReference type="InterPro" id="IPR035979">
    <property type="entry name" value="RBD_domain_sf"/>
</dbReference>
<evidence type="ECO:0000313" key="4">
    <source>
        <dbReference type="EMBL" id="BAH94839.1"/>
    </source>
</evidence>
<accession>C7J7Q1</accession>
<evidence type="ECO:0000259" key="3">
    <source>
        <dbReference type="PROSITE" id="PS50102"/>
    </source>
</evidence>
<dbReference type="AlphaFoldDB" id="C7J7Q1"/>
<proteinExistence type="predicted"/>
<dbReference type="GO" id="GO:0003723">
    <property type="term" value="F:RNA binding"/>
    <property type="evidence" value="ECO:0007669"/>
    <property type="project" value="UniProtKB-UniRule"/>
</dbReference>
<name>C7J7Q1_ORYSJ</name>